<name>A0A1N6EHF4_9SPHN</name>
<dbReference type="PANTHER" id="PTHR30523:SF6">
    <property type="entry name" value="PHOSPHOENOLPYRUVATE CARBOXYLASE"/>
    <property type="match status" value="1"/>
</dbReference>
<dbReference type="AlphaFoldDB" id="A0A1N6EHF4"/>
<dbReference type="GO" id="GO:0005829">
    <property type="term" value="C:cytosol"/>
    <property type="evidence" value="ECO:0007669"/>
    <property type="project" value="TreeGrafter"/>
</dbReference>
<dbReference type="GO" id="GO:0015977">
    <property type="term" value="P:carbon fixation"/>
    <property type="evidence" value="ECO:0007669"/>
    <property type="project" value="InterPro"/>
</dbReference>
<dbReference type="InterPro" id="IPR021135">
    <property type="entry name" value="PEP_COase"/>
</dbReference>
<comment type="function">
    <text evidence="1">Forms oxaloacetate, a four-carbon dicarboxylic acid source for the tricarboxylic acid cycle.</text>
</comment>
<dbReference type="Pfam" id="PF00311">
    <property type="entry name" value="PEPcase"/>
    <property type="match status" value="1"/>
</dbReference>
<evidence type="ECO:0000256" key="1">
    <source>
        <dbReference type="ARBA" id="ARBA00003670"/>
    </source>
</evidence>
<reference evidence="5" key="1">
    <citation type="submission" date="2016-11" db="EMBL/GenBank/DDBJ databases">
        <authorList>
            <person name="Varghese N."/>
            <person name="Submissions S."/>
        </authorList>
    </citation>
    <scope>NUCLEOTIDE SEQUENCE [LARGE SCALE GENOMIC DNA]</scope>
    <source>
        <strain evidence="5">DSM 22363</strain>
    </source>
</reference>
<evidence type="ECO:0000256" key="3">
    <source>
        <dbReference type="SAM" id="Coils"/>
    </source>
</evidence>
<proteinExistence type="predicted"/>
<keyword evidence="4" id="KW-0670">Pyruvate</keyword>
<keyword evidence="5" id="KW-1185">Reference proteome</keyword>
<evidence type="ECO:0000256" key="2">
    <source>
        <dbReference type="ARBA" id="ARBA00022419"/>
    </source>
</evidence>
<protein>
    <recommendedName>
        <fullName evidence="2">Phosphoenolpyruvate carboxylase</fullName>
    </recommendedName>
</protein>
<feature type="coiled-coil region" evidence="3">
    <location>
        <begin position="248"/>
        <end position="275"/>
    </location>
</feature>
<dbReference type="SUPFAM" id="SSF51621">
    <property type="entry name" value="Phosphoenolpyruvate/pyruvate domain"/>
    <property type="match status" value="1"/>
</dbReference>
<dbReference type="PANTHER" id="PTHR30523">
    <property type="entry name" value="PHOSPHOENOLPYRUVATE CARBOXYLASE"/>
    <property type="match status" value="1"/>
</dbReference>
<dbReference type="InterPro" id="IPR015813">
    <property type="entry name" value="Pyrv/PenolPyrv_kinase-like_dom"/>
</dbReference>
<accession>A0A1N6EHF4</accession>
<dbReference type="STRING" id="1123272.SAMN02745824_1922"/>
<dbReference type="GO" id="GO:0006099">
    <property type="term" value="P:tricarboxylic acid cycle"/>
    <property type="evidence" value="ECO:0007669"/>
    <property type="project" value="InterPro"/>
</dbReference>
<sequence length="939" mass="103898">MAKKQIVKKTKPITGLTDRLKSLYAHTGESPMSNPVFQLGFELSRELEGNALDLAGFDATLRNLERDAFRKRAKHLSGLIGPIDPASNKKKIRSLARQSAESSFRTFSARWSRPLLGCVFTAHPTFLLNPNGYAELASLAASPKKKVSATALKPNSAPTIDDEHQAAVSAINSAADAQAEMSGLLVDVARKSYPKDWRKLRPAPFAFGTWVGYDMDGRTDIAWSTSVRFRLSEKLNQIERYKAALEPLAKVDENIQTVCQKLEQAEAHCQQMLDNFSADLSSTEALSEAANALTASDAAKLLSIKPLVSKLEKVISKADDKTASALIPVVSAMKNQGLGTGTVHFRINSSQLHNAIRRHLGSKESLAVESRSAMASLRRLIAGTKPVDVNFANLAIENTTAVRQFLAIAQIIKHIDGDNPVRMLIAECEQPSTVLCALYFAKLFGIEDRIDISPLFETESALEHGGRFLDALFAEPAYQDYVRVRGVIAIQTGFSDAGRFLGQIPAALAIERLQGRMAQSMAKHGLSDVEGLIFNTHGESMGRGSHPGGIGERLLHPMSQWARAQFARRNLDLVQEASFQGGDGYVYFGNEQTALALLTRIMEAQLANESDGKNEDPFYAETDVSLDFYRDVRRTQARYFQDKSYNRALMAFGLSLLNETGSRKSRRQSDIATERDLSLRRIRAIPHNSVLQQLGYPVNVIAGIGEAVNEDRERFADLFTRSDRATCLMRLVAFSNQRASIKTLGAYGEIFNGAFWATRPYRGAEPEVEAACLDLAERLAVDNRAQSFRQLATQLRIDGLMLRRLLDLLPAKSLPDADEERRRTLGVLHALRLALMQHIFLKAVQIPPFSRRNDISRDDILDMVFALRIPDAVSLLRDAYPVEAPEIDDFDMDEPAQASRSSAPEYARIRSDYIDVIEDAYGLMLRISTAIANHFGAHG</sequence>
<organism evidence="4 5">
    <name type="scientific">Parasphingorhabdus marina DSM 22363</name>
    <dbReference type="NCBI Taxonomy" id="1123272"/>
    <lineage>
        <taxon>Bacteria</taxon>
        <taxon>Pseudomonadati</taxon>
        <taxon>Pseudomonadota</taxon>
        <taxon>Alphaproteobacteria</taxon>
        <taxon>Sphingomonadales</taxon>
        <taxon>Sphingomonadaceae</taxon>
        <taxon>Parasphingorhabdus</taxon>
    </lineage>
</organism>
<evidence type="ECO:0000313" key="5">
    <source>
        <dbReference type="Proteomes" id="UP000185192"/>
    </source>
</evidence>
<gene>
    <name evidence="4" type="ORF">SAMN02745824_1922</name>
</gene>
<dbReference type="Proteomes" id="UP000185192">
    <property type="component" value="Unassembled WGS sequence"/>
</dbReference>
<evidence type="ECO:0000313" key="4">
    <source>
        <dbReference type="EMBL" id="SIN82483.1"/>
    </source>
</evidence>
<keyword evidence="3" id="KW-0175">Coiled coil</keyword>
<dbReference type="EMBL" id="FSQW01000002">
    <property type="protein sequence ID" value="SIN82483.1"/>
    <property type="molecule type" value="Genomic_DNA"/>
</dbReference>
<dbReference type="GO" id="GO:0008964">
    <property type="term" value="F:phosphoenolpyruvate carboxylase activity"/>
    <property type="evidence" value="ECO:0007669"/>
    <property type="project" value="InterPro"/>
</dbReference>